<dbReference type="SUPFAM" id="SSF74853">
    <property type="entry name" value="Lamin A/C globular tail domain"/>
    <property type="match status" value="1"/>
</dbReference>
<evidence type="ECO:0000256" key="1">
    <source>
        <dbReference type="SAM" id="MobiDB-lite"/>
    </source>
</evidence>
<name>A0A8J3Y440_9ACTN</name>
<evidence type="ECO:0000313" key="4">
    <source>
        <dbReference type="Proteomes" id="UP000652013"/>
    </source>
</evidence>
<sequence>MQLRPAVPAYQPAAPAPSHALEPLPPTGAMSLRPPTLVAALAAVALGASAAVFAFADPAAAAPPTITVTPSPAIGWSVVTISGTADPRTLVQLNEGAYYFGRSEMAPSRHWAGDPNPDVAEPTSAMSDDNGRYSIRRVVDSGFFFSVTANEETSPIVEMPMQAVPVVNTLTSTAANTVDIDMFASPGQPHLPVQILRRSGTGWLTVNSGYTDEEVVGGTVRNGDYDRSITGEPSGTQTYRVYVGADPLNLLLGGYSHQMTLTVAGTGSGTNVGTPHTENPTPGTTTPAPGTTTPAPGTTTPAPGTTTPAPGTTTPAPGTTTPPPGEPGVPPVRDPDTPPTPPVVKPVPPKQPGLGSVQFSRINYDAPGKDRKTKKSLNGEWVRLTNRTGTTINLKNWTIRDVGGHVYTFRGNAYLVAGRSVTVHTGPGTNGRPSLHRYWGAWNHVWNNGGDTATLRNSAGKTIDTCRWTSNRRYTEC</sequence>
<keyword evidence="4" id="KW-1185">Reference proteome</keyword>
<reference evidence="3" key="1">
    <citation type="submission" date="2021-01" db="EMBL/GenBank/DDBJ databases">
        <title>Whole genome shotgun sequence of Spirilliplanes yamanashiensis NBRC 15828.</title>
        <authorList>
            <person name="Komaki H."/>
            <person name="Tamura T."/>
        </authorList>
    </citation>
    <scope>NUCLEOTIDE SEQUENCE</scope>
    <source>
        <strain evidence="3">NBRC 15828</strain>
    </source>
</reference>
<comment type="caution">
    <text evidence="3">The sequence shown here is derived from an EMBL/GenBank/DDBJ whole genome shotgun (WGS) entry which is preliminary data.</text>
</comment>
<evidence type="ECO:0000313" key="3">
    <source>
        <dbReference type="EMBL" id="GIJ01030.1"/>
    </source>
</evidence>
<proteinExistence type="predicted"/>
<feature type="compositionally biased region" description="Pro residues" evidence="1">
    <location>
        <begin position="320"/>
        <end position="351"/>
    </location>
</feature>
<dbReference type="InterPro" id="IPR036415">
    <property type="entry name" value="Lamin_tail_dom_sf"/>
</dbReference>
<accession>A0A8J3Y440</accession>
<feature type="region of interest" description="Disordered" evidence="1">
    <location>
        <begin position="1"/>
        <end position="27"/>
    </location>
</feature>
<dbReference type="Pfam" id="PF00932">
    <property type="entry name" value="LTD"/>
    <property type="match status" value="1"/>
</dbReference>
<dbReference type="AlphaFoldDB" id="A0A8J3Y440"/>
<feature type="domain" description="LTD" evidence="2">
    <location>
        <begin position="345"/>
        <end position="470"/>
    </location>
</feature>
<gene>
    <name evidence="3" type="ORF">Sya03_03820</name>
</gene>
<dbReference type="PROSITE" id="PS51841">
    <property type="entry name" value="LTD"/>
    <property type="match status" value="1"/>
</dbReference>
<feature type="compositionally biased region" description="Low complexity" evidence="1">
    <location>
        <begin position="273"/>
        <end position="319"/>
    </location>
</feature>
<dbReference type="InterPro" id="IPR001322">
    <property type="entry name" value="Lamin_tail_dom"/>
</dbReference>
<dbReference type="EMBL" id="BOOY01000002">
    <property type="protein sequence ID" value="GIJ01030.1"/>
    <property type="molecule type" value="Genomic_DNA"/>
</dbReference>
<dbReference type="Proteomes" id="UP000652013">
    <property type="component" value="Unassembled WGS sequence"/>
</dbReference>
<feature type="compositionally biased region" description="Low complexity" evidence="1">
    <location>
        <begin position="1"/>
        <end position="17"/>
    </location>
</feature>
<feature type="region of interest" description="Disordered" evidence="1">
    <location>
        <begin position="266"/>
        <end position="357"/>
    </location>
</feature>
<protein>
    <recommendedName>
        <fullName evidence="2">LTD domain-containing protein</fullName>
    </recommendedName>
</protein>
<evidence type="ECO:0000259" key="2">
    <source>
        <dbReference type="PROSITE" id="PS51841"/>
    </source>
</evidence>
<dbReference type="RefSeq" id="WP_239107055.1">
    <property type="nucleotide sequence ID" value="NZ_BAAAGJ010000005.1"/>
</dbReference>
<dbReference type="PRINTS" id="PR01217">
    <property type="entry name" value="PRICHEXTENSN"/>
</dbReference>
<organism evidence="3 4">
    <name type="scientific">Spirilliplanes yamanashiensis</name>
    <dbReference type="NCBI Taxonomy" id="42233"/>
    <lineage>
        <taxon>Bacteria</taxon>
        <taxon>Bacillati</taxon>
        <taxon>Actinomycetota</taxon>
        <taxon>Actinomycetes</taxon>
        <taxon>Micromonosporales</taxon>
        <taxon>Micromonosporaceae</taxon>
        <taxon>Spirilliplanes</taxon>
    </lineage>
</organism>
<dbReference type="Gene3D" id="2.60.40.1260">
    <property type="entry name" value="Lamin Tail domain"/>
    <property type="match status" value="1"/>
</dbReference>